<accession>A0A0R0C292</accession>
<feature type="domain" description="Glycosyltransferase RgtA/B/C/D-like" evidence="9">
    <location>
        <begin position="69"/>
        <end position="202"/>
    </location>
</feature>
<evidence type="ECO:0000256" key="4">
    <source>
        <dbReference type="ARBA" id="ARBA00022679"/>
    </source>
</evidence>
<dbReference type="AlphaFoldDB" id="A0A0R0C292"/>
<feature type="transmembrane region" description="Helical" evidence="8">
    <location>
        <begin position="167"/>
        <end position="194"/>
    </location>
</feature>
<sequence length="576" mass="64472">MHPTPPRASRTNLWFAILIALIVISLLAGLGMRSPNPPDEPRFVLAARHMVETGQWLLPHRGSELYAEKPATFMWIQAATYKVIGDWNLSFLVPSLLAALLTLWLTWDMSRRLWNRQIARYAVVGLFVCIQFGLMAKRAQIDMVLVAMTTLALWGLVRHLLLGPNWWALALAAFAAGAGTVTKGVGFLPLLMLLPWLAWRWRHPQAVGPGRSWGWWLLLPAFLAGTAIWLGPLVIALLQNPEPHLQAYAKELLFKQTGTRYANAWHHHQPLWYYLQVMATLWLPGSLLVPWLLPAWWRRCRRADPRYILLLGWALLVLLFFSASPGKREVYILPMLPALAVAAAPLLPGLLRRTSVRWLLLLYVLLLAIATLVVGYGALHGDGWAQRNAIKRAIDPWVLPQIGWWLIGFGAASLLLVAVLRLRRAGLAVVLSTVLLWSMYGLGAMPALDPYSSASLLMDKVRERIGPDAQLGMVAWREQNLLQTHPQATDFGFKRPVAEQWEDAARWVTADPQRRWLFVLDKAMTPCADRSQVIDIGSANRNNWQLLPGTALHADCVAKTHGVVVGGDEAVENSGD</sequence>
<evidence type="ECO:0000259" key="9">
    <source>
        <dbReference type="Pfam" id="PF13231"/>
    </source>
</evidence>
<reference evidence="10 11" key="1">
    <citation type="submission" date="2015-05" db="EMBL/GenBank/DDBJ databases">
        <title>Genome sequencing and analysis of members of genus Stenotrophomonas.</title>
        <authorList>
            <person name="Patil P.P."/>
            <person name="Midha S."/>
            <person name="Patil P.B."/>
        </authorList>
    </citation>
    <scope>NUCLEOTIDE SEQUENCE [LARGE SCALE GENOMIC DNA]</scope>
    <source>
        <strain evidence="10 11">DSM 18941</strain>
    </source>
</reference>
<evidence type="ECO:0000256" key="6">
    <source>
        <dbReference type="ARBA" id="ARBA00022989"/>
    </source>
</evidence>
<keyword evidence="11" id="KW-1185">Reference proteome</keyword>
<keyword evidence="4" id="KW-0808">Transferase</keyword>
<keyword evidence="5 8" id="KW-0812">Transmembrane</keyword>
<dbReference type="RefSeq" id="WP_057630099.1">
    <property type="nucleotide sequence ID" value="NZ_LDJJ01000068.1"/>
</dbReference>
<keyword evidence="6 8" id="KW-1133">Transmembrane helix</keyword>
<name>A0A0R0C292_9GAMM</name>
<feature type="transmembrane region" description="Helical" evidence="8">
    <location>
        <begin position="215"/>
        <end position="238"/>
    </location>
</feature>
<dbReference type="EMBL" id="LDJJ01000068">
    <property type="protein sequence ID" value="KRG64029.1"/>
    <property type="molecule type" value="Genomic_DNA"/>
</dbReference>
<evidence type="ECO:0000256" key="5">
    <source>
        <dbReference type="ARBA" id="ARBA00022692"/>
    </source>
</evidence>
<keyword evidence="7 8" id="KW-0472">Membrane</keyword>
<dbReference type="InterPro" id="IPR050297">
    <property type="entry name" value="LipidA_mod_glycosyltrf_83"/>
</dbReference>
<dbReference type="GO" id="GO:0010041">
    <property type="term" value="P:response to iron(III) ion"/>
    <property type="evidence" value="ECO:0007669"/>
    <property type="project" value="TreeGrafter"/>
</dbReference>
<evidence type="ECO:0000313" key="10">
    <source>
        <dbReference type="EMBL" id="KRG64029.1"/>
    </source>
</evidence>
<feature type="transmembrane region" description="Helical" evidence="8">
    <location>
        <begin position="427"/>
        <end position="448"/>
    </location>
</feature>
<organism evidence="10 11">
    <name type="scientific">Stenotrophomonas terrae</name>
    <dbReference type="NCBI Taxonomy" id="405446"/>
    <lineage>
        <taxon>Bacteria</taxon>
        <taxon>Pseudomonadati</taxon>
        <taxon>Pseudomonadota</taxon>
        <taxon>Gammaproteobacteria</taxon>
        <taxon>Lysobacterales</taxon>
        <taxon>Lysobacteraceae</taxon>
        <taxon>Stenotrophomonas</taxon>
    </lineage>
</organism>
<comment type="caution">
    <text evidence="10">The sequence shown here is derived from an EMBL/GenBank/DDBJ whole genome shotgun (WGS) entry which is preliminary data.</text>
</comment>
<feature type="transmembrane region" description="Helical" evidence="8">
    <location>
        <begin position="271"/>
        <end position="293"/>
    </location>
</feature>
<evidence type="ECO:0000256" key="3">
    <source>
        <dbReference type="ARBA" id="ARBA00022676"/>
    </source>
</evidence>
<feature type="transmembrane region" description="Helical" evidence="8">
    <location>
        <begin position="305"/>
        <end position="324"/>
    </location>
</feature>
<evidence type="ECO:0000256" key="2">
    <source>
        <dbReference type="ARBA" id="ARBA00022475"/>
    </source>
</evidence>
<feature type="transmembrane region" description="Helical" evidence="8">
    <location>
        <begin position="330"/>
        <end position="351"/>
    </location>
</feature>
<dbReference type="PANTHER" id="PTHR33908">
    <property type="entry name" value="MANNOSYLTRANSFERASE YKCB-RELATED"/>
    <property type="match status" value="1"/>
</dbReference>
<evidence type="ECO:0000256" key="1">
    <source>
        <dbReference type="ARBA" id="ARBA00004651"/>
    </source>
</evidence>
<evidence type="ECO:0000313" key="11">
    <source>
        <dbReference type="Proteomes" id="UP000051863"/>
    </source>
</evidence>
<dbReference type="GO" id="GO:0009103">
    <property type="term" value="P:lipopolysaccharide biosynthetic process"/>
    <property type="evidence" value="ECO:0007669"/>
    <property type="project" value="TreeGrafter"/>
</dbReference>
<gene>
    <name evidence="10" type="ORF">ABB27_16955</name>
</gene>
<comment type="subcellular location">
    <subcellularLocation>
        <location evidence="1">Cell membrane</location>
        <topology evidence="1">Multi-pass membrane protein</topology>
    </subcellularLocation>
</comment>
<dbReference type="InterPro" id="IPR038731">
    <property type="entry name" value="RgtA/B/C-like"/>
</dbReference>
<feature type="transmembrane region" description="Helical" evidence="8">
    <location>
        <begin position="358"/>
        <end position="379"/>
    </location>
</feature>
<keyword evidence="3" id="KW-0328">Glycosyltransferase</keyword>
<protein>
    <submittedName>
        <fullName evidence="10">Membrane protein</fullName>
    </submittedName>
</protein>
<keyword evidence="2" id="KW-1003">Cell membrane</keyword>
<feature type="transmembrane region" description="Helical" evidence="8">
    <location>
        <begin position="402"/>
        <end position="420"/>
    </location>
</feature>
<dbReference type="GO" id="GO:0005886">
    <property type="term" value="C:plasma membrane"/>
    <property type="evidence" value="ECO:0007669"/>
    <property type="project" value="UniProtKB-SubCell"/>
</dbReference>
<proteinExistence type="predicted"/>
<dbReference type="PANTHER" id="PTHR33908:SF3">
    <property type="entry name" value="UNDECAPRENYL PHOSPHATE-ALPHA-4-AMINO-4-DEOXY-L-ARABINOSE ARABINOSYL TRANSFERASE"/>
    <property type="match status" value="1"/>
</dbReference>
<evidence type="ECO:0000256" key="8">
    <source>
        <dbReference type="SAM" id="Phobius"/>
    </source>
</evidence>
<feature type="transmembrane region" description="Helical" evidence="8">
    <location>
        <begin position="118"/>
        <end position="136"/>
    </location>
</feature>
<dbReference type="PATRIC" id="fig|405446.3.peg.3279"/>
<feature type="transmembrane region" description="Helical" evidence="8">
    <location>
        <begin position="12"/>
        <end position="32"/>
    </location>
</feature>
<evidence type="ECO:0000256" key="7">
    <source>
        <dbReference type="ARBA" id="ARBA00023136"/>
    </source>
</evidence>
<dbReference type="Proteomes" id="UP000051863">
    <property type="component" value="Unassembled WGS sequence"/>
</dbReference>
<feature type="transmembrane region" description="Helical" evidence="8">
    <location>
        <begin position="87"/>
        <end position="106"/>
    </location>
</feature>
<dbReference type="Pfam" id="PF13231">
    <property type="entry name" value="PMT_2"/>
    <property type="match status" value="1"/>
</dbReference>
<dbReference type="GO" id="GO:0016763">
    <property type="term" value="F:pentosyltransferase activity"/>
    <property type="evidence" value="ECO:0007669"/>
    <property type="project" value="TreeGrafter"/>
</dbReference>